<dbReference type="RefSeq" id="WP_136962810.1">
    <property type="nucleotide sequence ID" value="NZ_CP039690.1"/>
</dbReference>
<keyword evidence="1" id="KW-0472">Membrane</keyword>
<keyword evidence="1" id="KW-1133">Transmembrane helix</keyword>
<feature type="transmembrane region" description="Helical" evidence="1">
    <location>
        <begin position="303"/>
        <end position="323"/>
    </location>
</feature>
<evidence type="ECO:0000259" key="2">
    <source>
        <dbReference type="PROSITE" id="PS51725"/>
    </source>
</evidence>
<feature type="transmembrane region" description="Helical" evidence="1">
    <location>
        <begin position="231"/>
        <end position="249"/>
    </location>
</feature>
<reference evidence="3 4" key="1">
    <citation type="submission" date="2019-04" db="EMBL/GenBank/DDBJ databases">
        <title>Phreatobacter aquaticus sp. nov.</title>
        <authorList>
            <person name="Choi A."/>
        </authorList>
    </citation>
    <scope>NUCLEOTIDE SEQUENCE [LARGE SCALE GENOMIC DNA]</scope>
    <source>
        <strain evidence="3 4">KCTC 52518</strain>
    </source>
</reference>
<proteinExistence type="predicted"/>
<evidence type="ECO:0000256" key="1">
    <source>
        <dbReference type="SAM" id="Phobius"/>
    </source>
</evidence>
<keyword evidence="3" id="KW-0560">Oxidoreductase</keyword>
<dbReference type="EMBL" id="CP039690">
    <property type="protein sequence ID" value="QCI67379.1"/>
    <property type="molecule type" value="Genomic_DNA"/>
</dbReference>
<evidence type="ECO:0000313" key="3">
    <source>
        <dbReference type="EMBL" id="QCI67379.1"/>
    </source>
</evidence>
<feature type="domain" description="ABM" evidence="2">
    <location>
        <begin position="17"/>
        <end position="107"/>
    </location>
</feature>
<dbReference type="PANTHER" id="PTHR40057:SF1">
    <property type="entry name" value="SLR1162 PROTEIN"/>
    <property type="match status" value="1"/>
</dbReference>
<dbReference type="InterPro" id="IPR038762">
    <property type="entry name" value="ABM_predict"/>
</dbReference>
<gene>
    <name evidence="3" type="ORF">E8M01_26035</name>
</gene>
<dbReference type="InterPro" id="IPR011008">
    <property type="entry name" value="Dimeric_a/b-barrel"/>
</dbReference>
<name>A0A4D7B107_9HYPH</name>
<organism evidence="3 4">
    <name type="scientific">Phreatobacter stygius</name>
    <dbReference type="NCBI Taxonomy" id="1940610"/>
    <lineage>
        <taxon>Bacteria</taxon>
        <taxon>Pseudomonadati</taxon>
        <taxon>Pseudomonadota</taxon>
        <taxon>Alphaproteobacteria</taxon>
        <taxon>Hyphomicrobiales</taxon>
        <taxon>Phreatobacteraceae</taxon>
        <taxon>Phreatobacter</taxon>
    </lineage>
</organism>
<dbReference type="Pfam" id="PF03992">
    <property type="entry name" value="ABM"/>
    <property type="match status" value="2"/>
</dbReference>
<dbReference type="PANTHER" id="PTHR40057">
    <property type="entry name" value="SLR1162 PROTEIN"/>
    <property type="match status" value="1"/>
</dbReference>
<dbReference type="GO" id="GO:0004497">
    <property type="term" value="F:monooxygenase activity"/>
    <property type="evidence" value="ECO:0007669"/>
    <property type="project" value="UniProtKB-KW"/>
</dbReference>
<keyword evidence="1" id="KW-0812">Transmembrane</keyword>
<keyword evidence="3" id="KW-0503">Monooxygenase</keyword>
<feature type="transmembrane region" description="Helical" evidence="1">
    <location>
        <begin position="261"/>
        <end position="283"/>
    </location>
</feature>
<dbReference type="PROSITE" id="PS51725">
    <property type="entry name" value="ABM"/>
    <property type="match status" value="2"/>
</dbReference>
<evidence type="ECO:0000313" key="4">
    <source>
        <dbReference type="Proteomes" id="UP000298781"/>
    </source>
</evidence>
<dbReference type="KEGG" id="pstg:E8M01_26035"/>
<accession>A0A4D7B107</accession>
<dbReference type="Proteomes" id="UP000298781">
    <property type="component" value="Chromosome"/>
</dbReference>
<keyword evidence="4" id="KW-1185">Reference proteome</keyword>
<protein>
    <submittedName>
        <fullName evidence="3">Antibiotic biosynthesis monooxygenase</fullName>
    </submittedName>
</protein>
<sequence>MTAVTTDSSTPSADRGVTIVTQTRVRGGEEDAFARWQKGMSDTIAGFPGFIQQTVMPPSPPAQLDWVILQRFTHTAAATAWLNSAERLERVAGAQPMLIGRDDVHIVPDGGSGVLPAPVSAVIATQIKPGSEAAYRAWEQRIAGVQAKAPGFQGYRFEPPLPGVQDHWLAIVRFDSEAHLQAWLDSPERLKLLEEAKPFTVEFHTRIARTGFDQWFPSPAGKPPAMWKQNMLVLLMLYPVVFLFGYFIQTPLLSQRLGLPFAVALFVGNVAGILLLNYLVPWVSGRFSWWLQPDAGDRRRSDIAGTGLVIALYAGLVVLFARLF</sequence>
<dbReference type="InterPro" id="IPR007138">
    <property type="entry name" value="ABM_dom"/>
</dbReference>
<dbReference type="OrthoDB" id="1494254at2"/>
<dbReference type="AlphaFoldDB" id="A0A4D7B107"/>
<dbReference type="SUPFAM" id="SSF54909">
    <property type="entry name" value="Dimeric alpha+beta barrel"/>
    <property type="match status" value="2"/>
</dbReference>
<feature type="domain" description="ABM" evidence="2">
    <location>
        <begin position="119"/>
        <end position="208"/>
    </location>
</feature>
<dbReference type="Gene3D" id="3.30.70.100">
    <property type="match status" value="2"/>
</dbReference>